<dbReference type="InterPro" id="IPR006148">
    <property type="entry name" value="Glc/Gal-6P_isomerase"/>
</dbReference>
<evidence type="ECO:0000256" key="2">
    <source>
        <dbReference type="ARBA" id="ARBA00002681"/>
    </source>
</evidence>
<dbReference type="EMBL" id="JMQP01000002">
    <property type="protein sequence ID" value="KIS36085.1"/>
    <property type="molecule type" value="Genomic_DNA"/>
</dbReference>
<dbReference type="UniPathway" id="UPA00115">
    <property type="reaction ID" value="UER00409"/>
</dbReference>
<dbReference type="FunFam" id="3.40.50.1360:FF:000015">
    <property type="entry name" value="Hexose-6-phosphate dehydrogenase/glucose 1-dehydrogenase"/>
    <property type="match status" value="1"/>
</dbReference>
<dbReference type="InterPro" id="IPR039104">
    <property type="entry name" value="6PGL"/>
</dbReference>
<dbReference type="PANTHER" id="PTHR11054:SF0">
    <property type="entry name" value="6-PHOSPHOGLUCONOLACTONASE"/>
    <property type="match status" value="1"/>
</dbReference>
<accession>A0A158SYZ1</accession>
<evidence type="ECO:0000256" key="1">
    <source>
        <dbReference type="ARBA" id="ARBA00000832"/>
    </source>
</evidence>
<comment type="pathway">
    <text evidence="3 8">Carbohydrate degradation; pentose phosphate pathway; D-ribulose 5-phosphate from D-glucose 6-phosphate (oxidative stage): step 2/3.</text>
</comment>
<feature type="domain" description="Glucosamine/galactosamine-6-phosphate isomerase" evidence="9">
    <location>
        <begin position="32"/>
        <end position="245"/>
    </location>
</feature>
<dbReference type="InterPro" id="IPR005900">
    <property type="entry name" value="6-phosphogluconolactonase_DevB"/>
</dbReference>
<evidence type="ECO:0000313" key="11">
    <source>
        <dbReference type="Proteomes" id="UP000050700"/>
    </source>
</evidence>
<evidence type="ECO:0000256" key="4">
    <source>
        <dbReference type="ARBA" id="ARBA00010662"/>
    </source>
</evidence>
<comment type="function">
    <text evidence="2 8">Hydrolysis of 6-phosphogluconolactone to 6-phosphogluconate.</text>
</comment>
<keyword evidence="7 8" id="KW-0378">Hydrolase</keyword>
<name>A0A158SYZ1_HAEIF</name>
<dbReference type="PANTHER" id="PTHR11054">
    <property type="entry name" value="6-PHOSPHOGLUCONOLACTONASE"/>
    <property type="match status" value="1"/>
</dbReference>
<dbReference type="InterPro" id="IPR037171">
    <property type="entry name" value="NagB/RpiA_transferase-like"/>
</dbReference>
<dbReference type="EC" id="3.1.1.31" evidence="5 8"/>
<evidence type="ECO:0000256" key="3">
    <source>
        <dbReference type="ARBA" id="ARBA00004961"/>
    </source>
</evidence>
<dbReference type="SUPFAM" id="SSF100950">
    <property type="entry name" value="NagB/RpiA/CoA transferase-like"/>
    <property type="match status" value="1"/>
</dbReference>
<dbReference type="GO" id="GO:0005975">
    <property type="term" value="P:carbohydrate metabolic process"/>
    <property type="evidence" value="ECO:0007669"/>
    <property type="project" value="UniProtKB-UniRule"/>
</dbReference>
<protein>
    <recommendedName>
        <fullName evidence="6 8">6-phosphogluconolactonase</fullName>
        <shortName evidence="8">6PGL</shortName>
        <ecNumber evidence="5 8">3.1.1.31</ecNumber>
    </recommendedName>
</protein>
<dbReference type="CDD" id="cd01400">
    <property type="entry name" value="6PGL"/>
    <property type="match status" value="1"/>
</dbReference>
<sequence>MGFSPPILLSNIINCGLKPNGKSMNYISFPTAQHAVDKIAQEFLIYGQLNHPVHISLSGGSTPKLLFKTLAKSPYAEQINWKNLHFWWGDDRMVPPSDPESNYGEVQKLLFDHIQIPTENIHRIRGENEPHFELKRFEEELSAVIPNGVFDWIILGMGTDGHTASLFPHQTNFDDENLAVIAKHPESGQIRISKTAKLIEQAKRITYLVTGESKADILKEIQTTPAENLPYPAAKIKAKNGVTEWYLDKAAARLL</sequence>
<dbReference type="Proteomes" id="UP000050700">
    <property type="component" value="Unassembled WGS sequence"/>
</dbReference>
<dbReference type="GO" id="GO:0017057">
    <property type="term" value="F:6-phosphogluconolactonase activity"/>
    <property type="evidence" value="ECO:0007669"/>
    <property type="project" value="UniProtKB-UniRule"/>
</dbReference>
<comment type="similarity">
    <text evidence="4 8">Belongs to the glucosamine/galactosamine-6-phosphate isomerase family. 6-phosphogluconolactonase subfamily.</text>
</comment>
<dbReference type="NCBIfam" id="TIGR01198">
    <property type="entry name" value="pgl"/>
    <property type="match status" value="1"/>
</dbReference>
<evidence type="ECO:0000259" key="9">
    <source>
        <dbReference type="Pfam" id="PF01182"/>
    </source>
</evidence>
<dbReference type="PATRIC" id="fig|727.582.peg.1566"/>
<proteinExistence type="inferred from homology"/>
<evidence type="ECO:0000256" key="8">
    <source>
        <dbReference type="RuleBase" id="RU365095"/>
    </source>
</evidence>
<dbReference type="AlphaFoldDB" id="A0A158SYZ1"/>
<organism evidence="10 11">
    <name type="scientific">Haemophilus influenzae</name>
    <dbReference type="NCBI Taxonomy" id="727"/>
    <lineage>
        <taxon>Bacteria</taxon>
        <taxon>Pseudomonadati</taxon>
        <taxon>Pseudomonadota</taxon>
        <taxon>Gammaproteobacteria</taxon>
        <taxon>Pasteurellales</taxon>
        <taxon>Pasteurellaceae</taxon>
        <taxon>Haemophilus</taxon>
    </lineage>
</organism>
<dbReference type="Gene3D" id="3.40.50.1360">
    <property type="match status" value="1"/>
</dbReference>
<evidence type="ECO:0000256" key="6">
    <source>
        <dbReference type="ARBA" id="ARBA00020337"/>
    </source>
</evidence>
<gene>
    <name evidence="8 10" type="primary">pgl</name>
    <name evidence="10" type="ORF">NTHI1209_01725</name>
</gene>
<evidence type="ECO:0000313" key="10">
    <source>
        <dbReference type="EMBL" id="KIS36085.1"/>
    </source>
</evidence>
<dbReference type="GO" id="GO:0006098">
    <property type="term" value="P:pentose-phosphate shunt"/>
    <property type="evidence" value="ECO:0007669"/>
    <property type="project" value="UniProtKB-UniPathway"/>
</dbReference>
<comment type="caution">
    <text evidence="10">The sequence shown here is derived from an EMBL/GenBank/DDBJ whole genome shotgun (WGS) entry which is preliminary data.</text>
</comment>
<comment type="catalytic activity">
    <reaction evidence="1 8">
        <text>6-phospho-D-glucono-1,5-lactone + H2O = 6-phospho-D-gluconate + H(+)</text>
        <dbReference type="Rhea" id="RHEA:12556"/>
        <dbReference type="ChEBI" id="CHEBI:15377"/>
        <dbReference type="ChEBI" id="CHEBI:15378"/>
        <dbReference type="ChEBI" id="CHEBI:57955"/>
        <dbReference type="ChEBI" id="CHEBI:58759"/>
        <dbReference type="EC" id="3.1.1.31"/>
    </reaction>
</comment>
<evidence type="ECO:0000256" key="5">
    <source>
        <dbReference type="ARBA" id="ARBA00013198"/>
    </source>
</evidence>
<reference evidence="10 11" key="1">
    <citation type="submission" date="2014-05" db="EMBL/GenBank/DDBJ databases">
        <title>Methylome analysis of the phasevarions of Haemophilus influenzae.</title>
        <authorList>
            <person name="Atack J.M."/>
            <person name="Fox K.L."/>
            <person name="Power P.M."/>
            <person name="Clark T."/>
            <person name="Jurcisek J."/>
            <person name="Korlach J."/>
            <person name="Bakaletz L.O."/>
            <person name="Jennings M.P."/>
        </authorList>
    </citation>
    <scope>NUCLEOTIDE SEQUENCE [LARGE SCALE GENOMIC DNA]</scope>
    <source>
        <strain evidence="10 11">1209</strain>
    </source>
</reference>
<evidence type="ECO:0000256" key="7">
    <source>
        <dbReference type="ARBA" id="ARBA00022801"/>
    </source>
</evidence>
<dbReference type="Pfam" id="PF01182">
    <property type="entry name" value="Glucosamine_iso"/>
    <property type="match status" value="1"/>
</dbReference>